<dbReference type="InterPro" id="IPR045570">
    <property type="entry name" value="Metalloprtase-TldD/E_cen_dom"/>
</dbReference>
<dbReference type="Pfam" id="PF19289">
    <property type="entry name" value="PmbA_TldD_3rd"/>
    <property type="match status" value="1"/>
</dbReference>
<comment type="caution">
    <text evidence="5">The sequence shown here is derived from an EMBL/GenBank/DDBJ whole genome shotgun (WGS) entry which is preliminary data.</text>
</comment>
<dbReference type="Proteomes" id="UP000271227">
    <property type="component" value="Unassembled WGS sequence"/>
</dbReference>
<keyword evidence="6" id="KW-1185">Reference proteome</keyword>
<dbReference type="InterPro" id="IPR035068">
    <property type="entry name" value="TldD/PmbA_N"/>
</dbReference>
<dbReference type="SUPFAM" id="SSF111283">
    <property type="entry name" value="Putative modulator of DNA gyrase, PmbA/TldD"/>
    <property type="match status" value="1"/>
</dbReference>
<dbReference type="GO" id="GO:0005829">
    <property type="term" value="C:cytosol"/>
    <property type="evidence" value="ECO:0007669"/>
    <property type="project" value="TreeGrafter"/>
</dbReference>
<dbReference type="Gene3D" id="3.30.2290.10">
    <property type="entry name" value="PmbA/TldD superfamily"/>
    <property type="match status" value="1"/>
</dbReference>
<evidence type="ECO:0000256" key="1">
    <source>
        <dbReference type="ARBA" id="ARBA00005836"/>
    </source>
</evidence>
<feature type="domain" description="Metalloprotease TldD/E N-terminal" evidence="2">
    <location>
        <begin position="26"/>
        <end position="90"/>
    </location>
</feature>
<dbReference type="RefSeq" id="WP_121938783.1">
    <property type="nucleotide sequence ID" value="NZ_REFR01000011.1"/>
</dbReference>
<dbReference type="Pfam" id="PF19290">
    <property type="entry name" value="PmbA_TldD_2nd"/>
    <property type="match status" value="1"/>
</dbReference>
<evidence type="ECO:0000313" key="5">
    <source>
        <dbReference type="EMBL" id="RMB08035.1"/>
    </source>
</evidence>
<dbReference type="InterPro" id="IPR047657">
    <property type="entry name" value="PmbA"/>
</dbReference>
<proteinExistence type="inferred from homology"/>
<evidence type="ECO:0000313" key="6">
    <source>
        <dbReference type="Proteomes" id="UP000271227"/>
    </source>
</evidence>
<dbReference type="OrthoDB" id="9803618at2"/>
<feature type="domain" description="Metalloprotease TldD/E C-terminal" evidence="3">
    <location>
        <begin position="233"/>
        <end position="447"/>
    </location>
</feature>
<dbReference type="GO" id="GO:0006508">
    <property type="term" value="P:proteolysis"/>
    <property type="evidence" value="ECO:0007669"/>
    <property type="project" value="InterPro"/>
</dbReference>
<evidence type="ECO:0000259" key="2">
    <source>
        <dbReference type="Pfam" id="PF01523"/>
    </source>
</evidence>
<dbReference type="GO" id="GO:0008237">
    <property type="term" value="F:metallopeptidase activity"/>
    <property type="evidence" value="ECO:0007669"/>
    <property type="project" value="InterPro"/>
</dbReference>
<evidence type="ECO:0000259" key="3">
    <source>
        <dbReference type="Pfam" id="PF19289"/>
    </source>
</evidence>
<accession>A0A3M0CGC3</accession>
<reference evidence="5 6" key="1">
    <citation type="submission" date="2018-10" db="EMBL/GenBank/DDBJ databases">
        <title>Genomic Encyclopedia of Archaeal and Bacterial Type Strains, Phase II (KMG-II): from individual species to whole genera.</title>
        <authorList>
            <person name="Goeker M."/>
        </authorList>
    </citation>
    <scope>NUCLEOTIDE SEQUENCE [LARGE SCALE GENOMIC DNA]</scope>
    <source>
        <strain evidence="5 6">DSM 25217</strain>
    </source>
</reference>
<feature type="domain" description="Metalloprotease TldD/E central" evidence="4">
    <location>
        <begin position="120"/>
        <end position="224"/>
    </location>
</feature>
<dbReference type="InterPro" id="IPR002510">
    <property type="entry name" value="Metalloprtase-TldD/E_N"/>
</dbReference>
<comment type="similarity">
    <text evidence="1">Belongs to the peptidase U62 family.</text>
</comment>
<dbReference type="PANTHER" id="PTHR43421:SF1">
    <property type="entry name" value="METALLOPROTEASE PMBA"/>
    <property type="match status" value="1"/>
</dbReference>
<gene>
    <name evidence="5" type="ORF">BXY39_2130</name>
</gene>
<name>A0A3M0CGC3_9PROT</name>
<dbReference type="PANTHER" id="PTHR43421">
    <property type="entry name" value="METALLOPROTEASE PMBA"/>
    <property type="match status" value="1"/>
</dbReference>
<dbReference type="FunCoup" id="A0A3M0CGC3">
    <property type="interactions" value="169"/>
</dbReference>
<dbReference type="InterPro" id="IPR036059">
    <property type="entry name" value="TldD/PmbA_sf"/>
</dbReference>
<evidence type="ECO:0000259" key="4">
    <source>
        <dbReference type="Pfam" id="PF19290"/>
    </source>
</evidence>
<organism evidence="5 6">
    <name type="scientific">Eilatimonas milleporae</name>
    <dbReference type="NCBI Taxonomy" id="911205"/>
    <lineage>
        <taxon>Bacteria</taxon>
        <taxon>Pseudomonadati</taxon>
        <taxon>Pseudomonadota</taxon>
        <taxon>Alphaproteobacteria</taxon>
        <taxon>Kordiimonadales</taxon>
        <taxon>Kordiimonadaceae</taxon>
        <taxon>Eilatimonas</taxon>
    </lineage>
</organism>
<dbReference type="InParanoid" id="A0A3M0CGC3"/>
<protein>
    <submittedName>
        <fullName evidence="5">PmbA protein</fullName>
    </submittedName>
</protein>
<dbReference type="InterPro" id="IPR045569">
    <property type="entry name" value="Metalloprtase-TldD/E_C"/>
</dbReference>
<dbReference type="Pfam" id="PF01523">
    <property type="entry name" value="PmbA_TldD_1st"/>
    <property type="match status" value="1"/>
</dbReference>
<dbReference type="EMBL" id="REFR01000011">
    <property type="protein sequence ID" value="RMB08035.1"/>
    <property type="molecule type" value="Genomic_DNA"/>
</dbReference>
<sequence length="448" mass="46363">MTQDSETLGLLEDLIGQALRAGASAADAVAVDSVSTAVSWRNGRLEDVEGSEGEDIGLRVFFGHRQAVASTSDRRADSLNDLVERTVTMAKAVPEDPYCGLAPEERLFKAPLPELDLRDDTDISPETLKTLAARAEDAARAVEGVTNAEGAGASAGRGRVSLVTSHGVAATYGGTSFSVSVAAVAGSGTGMERDYDMSSARFLADLEDAAHVGTRAGERAVRRLNPTKPESAAMPVVFDPRAAATLLGHFAGAISGASVARGTSFLKDRMGETVFAPGVTIIDDPLRKRGLRSRPIDGEGVGVRTTRLIDDGVLTGWLLNSATARQLGLEVTGHATRGTGGPPGAGTSNLYMAAGPQSPEALIGDIADGFYVTELIGMGVNPVTGDYSRGAAGFRILQGELAGAVSEVTIAGTLQAMFREMTPASDLEFRTSINAPTVRVDGMTVAGA</sequence>
<dbReference type="AlphaFoldDB" id="A0A3M0CGC3"/>